<dbReference type="InterPro" id="IPR021212">
    <property type="entry name" value="DUF2760"/>
</dbReference>
<proteinExistence type="predicted"/>
<organism evidence="2 3">
    <name type="scientific">Marinomonas spartinae</name>
    <dbReference type="NCBI Taxonomy" id="1792290"/>
    <lineage>
        <taxon>Bacteria</taxon>
        <taxon>Pseudomonadati</taxon>
        <taxon>Pseudomonadota</taxon>
        <taxon>Gammaproteobacteria</taxon>
        <taxon>Oceanospirillales</taxon>
        <taxon>Oceanospirillaceae</taxon>
        <taxon>Marinomonas</taxon>
    </lineage>
</organism>
<keyword evidence="3" id="KW-1185">Reference proteome</keyword>
<dbReference type="Pfam" id="PF10816">
    <property type="entry name" value="DUF2760"/>
    <property type="match status" value="1"/>
</dbReference>
<dbReference type="Proteomes" id="UP000092544">
    <property type="component" value="Unassembled WGS sequence"/>
</dbReference>
<evidence type="ECO:0000313" key="3">
    <source>
        <dbReference type="Proteomes" id="UP000092544"/>
    </source>
</evidence>
<dbReference type="STRING" id="1792290.MSP8886_04110"/>
<name>A0A1A8TU85_9GAMM</name>
<evidence type="ECO:0000313" key="2">
    <source>
        <dbReference type="EMBL" id="SBS37434.1"/>
    </source>
</evidence>
<feature type="domain" description="DUF2760" evidence="1">
    <location>
        <begin position="75"/>
        <end position="201"/>
    </location>
</feature>
<reference evidence="2 3" key="1">
    <citation type="submission" date="2016-06" db="EMBL/GenBank/DDBJ databases">
        <authorList>
            <person name="Kjaerup R.B."/>
            <person name="Dalgaard T.S."/>
            <person name="Juul-Madsen H.R."/>
        </authorList>
    </citation>
    <scope>NUCLEOTIDE SEQUENCE [LARGE SCALE GENOMIC DNA]</scope>
    <source>
        <strain evidence="2 3">CECT 8886</strain>
    </source>
</reference>
<dbReference type="EMBL" id="FLOB01000018">
    <property type="protein sequence ID" value="SBS37434.1"/>
    <property type="molecule type" value="Genomic_DNA"/>
</dbReference>
<gene>
    <name evidence="2" type="ORF">MSP8886_04110</name>
</gene>
<dbReference type="OrthoDB" id="21395at2"/>
<protein>
    <recommendedName>
        <fullName evidence="1">DUF2760 domain-containing protein</fullName>
    </recommendedName>
</protein>
<sequence>MTQKIQPVSFISRFFGAFGQFFKYMGSGDYAARCQHVGQGELLAFEAEPKVITKEVEIIREVEVASPTLDTVNEDGAHQLLQLLQQEARFIDFLQESIDEYSDADVGAASRQIHAGCAKVLKQHFTIDVVSLDVVNSAVENSRVEVPADYDAKQIKLEGRVEGKGPYNGTLIHPGWKITETRLPKVSDTDNLTILAPAEIEV</sequence>
<dbReference type="AlphaFoldDB" id="A0A1A8TU85"/>
<dbReference type="RefSeq" id="WP_067020425.1">
    <property type="nucleotide sequence ID" value="NZ_FLOB01000018.1"/>
</dbReference>
<accession>A0A1A8TU85</accession>
<evidence type="ECO:0000259" key="1">
    <source>
        <dbReference type="Pfam" id="PF10816"/>
    </source>
</evidence>